<protein>
    <submittedName>
        <fullName evidence="2">Uncharacterized protein</fullName>
    </submittedName>
</protein>
<keyword evidence="1" id="KW-0472">Membrane</keyword>
<dbReference type="Proteomes" id="UP000031643">
    <property type="component" value="Chromosome"/>
</dbReference>
<evidence type="ECO:0000313" key="2">
    <source>
        <dbReference type="EMBL" id="BAQ15630.1"/>
    </source>
</evidence>
<reference evidence="2 3" key="1">
    <citation type="submission" date="2014-09" db="EMBL/GenBank/DDBJ databases">
        <title>Genome sequencing of Methyloceanibacter caenitepidi Gela4.</title>
        <authorList>
            <person name="Takeuchi M."/>
            <person name="Susumu S."/>
            <person name="Kamagata Y."/>
            <person name="Oshima K."/>
            <person name="Hattori M."/>
            <person name="Iwasaki W."/>
        </authorList>
    </citation>
    <scope>NUCLEOTIDE SEQUENCE [LARGE SCALE GENOMIC DNA]</scope>
    <source>
        <strain evidence="2 3">Gela4</strain>
    </source>
</reference>
<accession>A0A0A8JYF3</accession>
<proteinExistence type="predicted"/>
<evidence type="ECO:0000313" key="3">
    <source>
        <dbReference type="Proteomes" id="UP000031643"/>
    </source>
</evidence>
<dbReference type="AlphaFoldDB" id="A0A0A8JYF3"/>
<feature type="transmembrane region" description="Helical" evidence="1">
    <location>
        <begin position="21"/>
        <end position="44"/>
    </location>
</feature>
<name>A0A0A8JYF3_9HYPH</name>
<dbReference type="RefSeq" id="WP_156137330.1">
    <property type="nucleotide sequence ID" value="NZ_AP014648.1"/>
</dbReference>
<keyword evidence="1" id="KW-1133">Transmembrane helix</keyword>
<dbReference type="STRING" id="1384459.GL4_0160"/>
<dbReference type="KEGG" id="mcg:GL4_0160"/>
<keyword evidence="3" id="KW-1185">Reference proteome</keyword>
<dbReference type="HOGENOM" id="CLU_3201884_0_0_5"/>
<evidence type="ECO:0000256" key="1">
    <source>
        <dbReference type="SAM" id="Phobius"/>
    </source>
</evidence>
<gene>
    <name evidence="2" type="ORF">GL4_0160</name>
</gene>
<organism evidence="2 3">
    <name type="scientific">Methyloceanibacter caenitepidi</name>
    <dbReference type="NCBI Taxonomy" id="1384459"/>
    <lineage>
        <taxon>Bacteria</taxon>
        <taxon>Pseudomonadati</taxon>
        <taxon>Pseudomonadota</taxon>
        <taxon>Alphaproteobacteria</taxon>
        <taxon>Hyphomicrobiales</taxon>
        <taxon>Hyphomicrobiaceae</taxon>
        <taxon>Methyloceanibacter</taxon>
    </lineage>
</organism>
<sequence>MHKDDRQIEKSATEARQGQRSGVIWVLLGSLVLAAIAAVVLNAYL</sequence>
<dbReference type="EMBL" id="AP014648">
    <property type="protein sequence ID" value="BAQ15630.1"/>
    <property type="molecule type" value="Genomic_DNA"/>
</dbReference>
<keyword evidence="1" id="KW-0812">Transmembrane</keyword>